<feature type="chain" id="PRO_5041297619" evidence="1">
    <location>
        <begin position="24"/>
        <end position="323"/>
    </location>
</feature>
<proteinExistence type="predicted"/>
<feature type="domain" description="Calcineurin-like phosphoesterase" evidence="2">
    <location>
        <begin position="48"/>
        <end position="259"/>
    </location>
</feature>
<dbReference type="SUPFAM" id="SSF56300">
    <property type="entry name" value="Metallo-dependent phosphatases"/>
    <property type="match status" value="1"/>
</dbReference>
<reference evidence="3" key="1">
    <citation type="submission" date="2023-07" db="EMBL/GenBank/DDBJ databases">
        <authorList>
            <person name="Haufschild T."/>
            <person name="Kallscheuer N."/>
            <person name="Hammer J."/>
            <person name="Kohn T."/>
            <person name="Kabuu M."/>
            <person name="Jogler M."/>
            <person name="Wohfarth N."/>
            <person name="Heuer A."/>
            <person name="Rohde M."/>
            <person name="van Teeseling M.C.F."/>
            <person name="Jogler C."/>
        </authorList>
    </citation>
    <scope>NUCLEOTIDE SEQUENCE</scope>
    <source>
        <strain evidence="3">Strain 138</strain>
        <strain evidence="4">Strain 318</strain>
    </source>
</reference>
<dbReference type="InterPro" id="IPR051918">
    <property type="entry name" value="STPP_CPPED1"/>
</dbReference>
<dbReference type="EMBL" id="CP130613">
    <property type="protein sequence ID" value="WKW14635.1"/>
    <property type="molecule type" value="Genomic_DNA"/>
</dbReference>
<evidence type="ECO:0000259" key="2">
    <source>
        <dbReference type="Pfam" id="PF00149"/>
    </source>
</evidence>
<dbReference type="PROSITE" id="PS51257">
    <property type="entry name" value="PROKAR_LIPOPROTEIN"/>
    <property type="match status" value="1"/>
</dbReference>
<dbReference type="Proteomes" id="UP001229955">
    <property type="component" value="Chromosome"/>
</dbReference>
<gene>
    <name evidence="3" type="ORF">Strain138_000987</name>
    <name evidence="4" type="ORF">Strain318_000987</name>
</gene>
<sequence>MTLRRFAAGMLALTACASGPRPAFEHALPGPALPWTHATFDTTGGRFTFAIVSDLNGGERRDVFALAVRQLASLRPELVMSVGDLIDGPTANADSLTREWDDFDARARAMPAPFFRVGGNHDLTGDELKDVWRSRYGPTYYAFVYKQALFLVLDTEDLAPERAREIFVARTKAVQAAAENQGGQDTLSYYRMQERATGDIGAEQAAYMQRAIAEQAGVRWTFLFLHKPVWGNPADDDFKAIERALAGRPYTVFSGHLHSLALRERLGREYYTLGTTGGSQNPRDPMAFDHLTLVTMTQDGPAITHLRLEGILGRDGKLPPVTP</sequence>
<accession>A0AA49JYK9</accession>
<evidence type="ECO:0000256" key="1">
    <source>
        <dbReference type="SAM" id="SignalP"/>
    </source>
</evidence>
<dbReference type="PANTHER" id="PTHR43143">
    <property type="entry name" value="METALLOPHOSPHOESTERASE, CALCINEURIN SUPERFAMILY"/>
    <property type="match status" value="1"/>
</dbReference>
<accession>A0AA49JTF2</accession>
<keyword evidence="5" id="KW-1185">Reference proteome</keyword>
<dbReference type="InterPro" id="IPR004843">
    <property type="entry name" value="Calcineurin-like_PHP"/>
</dbReference>
<protein>
    <submittedName>
        <fullName evidence="3">Metallophosphoesterase family protein</fullName>
    </submittedName>
</protein>
<organism evidence="3">
    <name type="scientific">Pseudogemmatithrix spongiicola</name>
    <dbReference type="NCBI Taxonomy" id="3062599"/>
    <lineage>
        <taxon>Bacteria</taxon>
        <taxon>Pseudomonadati</taxon>
        <taxon>Gemmatimonadota</taxon>
        <taxon>Gemmatimonadia</taxon>
        <taxon>Gemmatimonadales</taxon>
        <taxon>Gemmatimonadaceae</taxon>
        <taxon>Pseudogemmatithrix</taxon>
    </lineage>
</organism>
<evidence type="ECO:0000313" key="4">
    <source>
        <dbReference type="EMBL" id="WKW14635.1"/>
    </source>
</evidence>
<keyword evidence="1" id="KW-0732">Signal</keyword>
<dbReference type="PANTHER" id="PTHR43143:SF1">
    <property type="entry name" value="SERINE_THREONINE-PROTEIN PHOSPHATASE CPPED1"/>
    <property type="match status" value="1"/>
</dbReference>
<name>A0AA49JTF2_9BACT</name>
<evidence type="ECO:0000313" key="3">
    <source>
        <dbReference type="EMBL" id="WKW11725.1"/>
    </source>
</evidence>
<feature type="signal peptide" evidence="1">
    <location>
        <begin position="1"/>
        <end position="23"/>
    </location>
</feature>
<dbReference type="GO" id="GO:0016787">
    <property type="term" value="F:hydrolase activity"/>
    <property type="evidence" value="ECO:0007669"/>
    <property type="project" value="InterPro"/>
</dbReference>
<dbReference type="EMBL" id="CP130612">
    <property type="protein sequence ID" value="WKW11725.1"/>
    <property type="molecule type" value="Genomic_DNA"/>
</dbReference>
<dbReference type="Gene3D" id="3.60.21.10">
    <property type="match status" value="1"/>
</dbReference>
<dbReference type="KEGG" id="pspc:Strain318_000987"/>
<dbReference type="RefSeq" id="WP_367887421.1">
    <property type="nucleotide sequence ID" value="NZ_CP130612.1"/>
</dbReference>
<dbReference type="AlphaFoldDB" id="A0AA49JTF2"/>
<evidence type="ECO:0000313" key="5">
    <source>
        <dbReference type="Proteomes" id="UP001229955"/>
    </source>
</evidence>
<dbReference type="CDD" id="cd00838">
    <property type="entry name" value="MPP_superfamily"/>
    <property type="match status" value="1"/>
</dbReference>
<dbReference type="Pfam" id="PF00149">
    <property type="entry name" value="Metallophos"/>
    <property type="match status" value="1"/>
</dbReference>
<dbReference type="InterPro" id="IPR029052">
    <property type="entry name" value="Metallo-depent_PP-like"/>
</dbReference>